<evidence type="ECO:0000259" key="6">
    <source>
        <dbReference type="Pfam" id="PF17806"/>
    </source>
</evidence>
<dbReference type="GO" id="GO:0046653">
    <property type="term" value="P:tetrahydrofolate metabolic process"/>
    <property type="evidence" value="ECO:0007669"/>
    <property type="project" value="InterPro"/>
</dbReference>
<dbReference type="Gene3D" id="3.50.50.60">
    <property type="entry name" value="FAD/NAD(P)-binding domain"/>
    <property type="match status" value="1"/>
</dbReference>
<dbReference type="InterPro" id="IPR042204">
    <property type="entry name" value="2Fe-2S-bd_N"/>
</dbReference>
<dbReference type="InterPro" id="IPR006222">
    <property type="entry name" value="GCVT_N"/>
</dbReference>
<evidence type="ECO:0000256" key="1">
    <source>
        <dbReference type="ARBA" id="ARBA00008609"/>
    </source>
</evidence>
<keyword evidence="8" id="KW-1185">Reference proteome</keyword>
<proteinExistence type="inferred from homology"/>
<dbReference type="PRINTS" id="PR00368">
    <property type="entry name" value="FADPNR"/>
</dbReference>
<dbReference type="Pfam" id="PF13510">
    <property type="entry name" value="Fer2_4"/>
    <property type="match status" value="1"/>
</dbReference>
<dbReference type="PANTHER" id="PTHR43757:SF2">
    <property type="entry name" value="AMINOMETHYLTRANSFERASE, MITOCHONDRIAL"/>
    <property type="match status" value="1"/>
</dbReference>
<feature type="domain" description="GCVT N-terminal" evidence="3">
    <location>
        <begin position="618"/>
        <end position="889"/>
    </location>
</feature>
<protein>
    <submittedName>
        <fullName evidence="7">Sarcosine oxidase subunit alpha</fullName>
    </submittedName>
</protein>
<comment type="similarity">
    <text evidence="1">Belongs to the GcvT family.</text>
</comment>
<sequence length="1002" mass="107412">MDAETNAPARYRLPRGGRIDRGAPITIHFNGTAIPAFEGDTVASALLASGVHFVGRSFKYHRPRGIVSHGSDEPNALLSVDRGIGRVDPNNRATVTAATEGLHVGSQNHWPSLQFDIGVVNDRVWPLLPAGFYYKTFMWPKGFWDKVYEPRIRAAAGLGRAPGRPDPDRYANRHAHCDVLVVGAGPAGLAAALAASEAGKRVILADEQQEVGGSLLHEVTAEIEGRSAMKWLAETRNALEERDNVIVLPRTTAFGYYNQNHVVMAERVSDHIARPAAGQPRERLWQVRAGEVVLATGAHERPLIFAGNDRPGVMLAESVRAYINRWAVAPGTQIVFVINGASAYRAAEDAQNAGLDVTVVDYRFEGECGPETALLRGRGVTVLTGHTVVGTSGRGRVSSVVVAKLGPHGEVRGQRRTLLCDCVAMSGGWTPAVHLFSQSRGKLAFDEAIDAFVPGAPSQAVRAAGAAAGTYQLAGCLDDGFAAGAAAAGSHAERTFAASPVFAGFKPVRELPTDADRMRVRAFVDFQNDVTAKDVRLAVKEGFESVEHVKRYTTNGMATDQGKTSNMTALGIIADTLHKPVPAVGTTTFRPPFTPVTFGTLIGPNKGPLFDPARKTPIHDWAAEHGAAFEDVGLWKRAHYFPRAGEDMHAAVARECRAVRTGVGLFDASTLGKIEVVGPDAAEFMNRLYINAWLKLEPGRCRYGLMLKEDGFVFDDGVVARLAPDRFHVTTTTGGAPRVLAHMEDYLQTEWPDLKVFLTSITEQWAVIAVQGPKARETIAPLVEGIDLAPAAFPHMAYREGRVAGAPARVFRVSFTGEVGYEINVPADYGRSVWEAIHAAGELYGIVPYGTETMHVLRAERGFIIVGQETDGTVTPDDLGLAGMIAKTKADFVGKRSLARPEMASPERKQLVGLLATDPAVVLEEGAQVVTDPKAPVPMPIIGHVTSSYASVNCGRSIALALVKGGRARMGATVHVTTPSGFTTATVAEPVFLDPKGERVHG</sequence>
<dbReference type="Pfam" id="PF07992">
    <property type="entry name" value="Pyr_redox_2"/>
    <property type="match status" value="1"/>
</dbReference>
<evidence type="ECO:0000313" key="7">
    <source>
        <dbReference type="EMBL" id="SHO64354.1"/>
    </source>
</evidence>
<name>A0A1M7ZHK3_9HYPH</name>
<dbReference type="RefSeq" id="WP_073627565.1">
    <property type="nucleotide sequence ID" value="NZ_FRXO01000003.1"/>
</dbReference>
<organism evidence="7 8">
    <name type="scientific">Pseudoxanthobacter soli DSM 19599</name>
    <dbReference type="NCBI Taxonomy" id="1123029"/>
    <lineage>
        <taxon>Bacteria</taxon>
        <taxon>Pseudomonadati</taxon>
        <taxon>Pseudomonadota</taxon>
        <taxon>Alphaproteobacteria</taxon>
        <taxon>Hyphomicrobiales</taxon>
        <taxon>Segnochrobactraceae</taxon>
        <taxon>Pseudoxanthobacter</taxon>
    </lineage>
</organism>
<keyword evidence="2" id="KW-0560">Oxidoreductase</keyword>
<dbReference type="Proteomes" id="UP000186406">
    <property type="component" value="Unassembled WGS sequence"/>
</dbReference>
<dbReference type="AlphaFoldDB" id="A0A1M7ZHK3"/>
<evidence type="ECO:0000259" key="3">
    <source>
        <dbReference type="Pfam" id="PF01571"/>
    </source>
</evidence>
<dbReference type="Pfam" id="PF01571">
    <property type="entry name" value="GCV_T"/>
    <property type="match status" value="1"/>
</dbReference>
<dbReference type="InterPro" id="IPR028896">
    <property type="entry name" value="GcvT/YgfZ/DmdA"/>
</dbReference>
<dbReference type="InterPro" id="IPR041117">
    <property type="entry name" value="SoxA_A3"/>
</dbReference>
<accession>A0A1M7ZHK3</accession>
<dbReference type="PIRSF" id="PIRSF037980">
    <property type="entry name" value="SoxA"/>
    <property type="match status" value="1"/>
</dbReference>
<dbReference type="InterPro" id="IPR036188">
    <property type="entry name" value="FAD/NAD-bd_sf"/>
</dbReference>
<dbReference type="Pfam" id="PF17806">
    <property type="entry name" value="SO_alpha_A3"/>
    <property type="match status" value="1"/>
</dbReference>
<dbReference type="STRING" id="1123029.SAMN02745172_01680"/>
<evidence type="ECO:0000313" key="8">
    <source>
        <dbReference type="Proteomes" id="UP000186406"/>
    </source>
</evidence>
<feature type="domain" description="FAD/NAD(P)-binding" evidence="4">
    <location>
        <begin position="178"/>
        <end position="443"/>
    </location>
</feature>
<dbReference type="InterPro" id="IPR013977">
    <property type="entry name" value="GcvT_C"/>
</dbReference>
<gene>
    <name evidence="7" type="ORF">SAMN02745172_01680</name>
</gene>
<dbReference type="Gene3D" id="3.30.1360.120">
    <property type="entry name" value="Probable tRNA modification gtpase trme, domain 1"/>
    <property type="match status" value="1"/>
</dbReference>
<dbReference type="GO" id="GO:0008115">
    <property type="term" value="F:sarcosine oxidase activity"/>
    <property type="evidence" value="ECO:0007669"/>
    <property type="project" value="InterPro"/>
</dbReference>
<feature type="domain" description="Aminomethyltransferase C-terminal" evidence="5">
    <location>
        <begin position="909"/>
        <end position="994"/>
    </location>
</feature>
<dbReference type="PANTHER" id="PTHR43757">
    <property type="entry name" value="AMINOMETHYLTRANSFERASE"/>
    <property type="match status" value="1"/>
</dbReference>
<dbReference type="EMBL" id="FRXO01000003">
    <property type="protein sequence ID" value="SHO64354.1"/>
    <property type="molecule type" value="Genomic_DNA"/>
</dbReference>
<dbReference type="Gene3D" id="3.10.20.440">
    <property type="entry name" value="2Fe-2S iron-sulphur cluster binding domain, sarcosine oxidase, alpha subunit, N-terminal domain"/>
    <property type="match status" value="1"/>
</dbReference>
<dbReference type="PRINTS" id="PR00411">
    <property type="entry name" value="PNDRDTASEI"/>
</dbReference>
<dbReference type="InterPro" id="IPR006277">
    <property type="entry name" value="Sarcosine_oxidase_asu"/>
</dbReference>
<dbReference type="InterPro" id="IPR029043">
    <property type="entry name" value="GcvT/YgfZ_C"/>
</dbReference>
<dbReference type="SUPFAM" id="SSF103025">
    <property type="entry name" value="Folate-binding domain"/>
    <property type="match status" value="1"/>
</dbReference>
<feature type="domain" description="SoxA A3" evidence="6">
    <location>
        <begin position="521"/>
        <end position="601"/>
    </location>
</feature>
<evidence type="ECO:0000259" key="5">
    <source>
        <dbReference type="Pfam" id="PF08669"/>
    </source>
</evidence>
<dbReference type="Pfam" id="PF08669">
    <property type="entry name" value="GCV_T_C"/>
    <property type="match status" value="1"/>
</dbReference>
<evidence type="ECO:0000256" key="2">
    <source>
        <dbReference type="ARBA" id="ARBA00023002"/>
    </source>
</evidence>
<dbReference type="NCBIfam" id="TIGR01372">
    <property type="entry name" value="soxA"/>
    <property type="match status" value="1"/>
</dbReference>
<dbReference type="InterPro" id="IPR027266">
    <property type="entry name" value="TrmE/GcvT-like"/>
</dbReference>
<evidence type="ECO:0000259" key="4">
    <source>
        <dbReference type="Pfam" id="PF07992"/>
    </source>
</evidence>
<dbReference type="Gene3D" id="1.10.10.1100">
    <property type="entry name" value="BFD-like [2Fe-2S]-binding domain"/>
    <property type="match status" value="1"/>
</dbReference>
<dbReference type="SUPFAM" id="SSF101790">
    <property type="entry name" value="Aminomethyltransferase beta-barrel domain"/>
    <property type="match status" value="1"/>
</dbReference>
<reference evidence="7 8" key="1">
    <citation type="submission" date="2016-12" db="EMBL/GenBank/DDBJ databases">
        <authorList>
            <person name="Song W.-J."/>
            <person name="Kurnit D.M."/>
        </authorList>
    </citation>
    <scope>NUCLEOTIDE SEQUENCE [LARGE SCALE GENOMIC DNA]</scope>
    <source>
        <strain evidence="7 8">DSM 19599</strain>
    </source>
</reference>
<dbReference type="OrthoDB" id="5287468at2"/>
<dbReference type="InterPro" id="IPR023753">
    <property type="entry name" value="FAD/NAD-binding_dom"/>
</dbReference>
<dbReference type="SUPFAM" id="SSF51905">
    <property type="entry name" value="FAD/NAD(P)-binding domain"/>
    <property type="match status" value="1"/>
</dbReference>
<dbReference type="InterPro" id="IPR041854">
    <property type="entry name" value="BFD-like_2Fe2S-bd_dom_sf"/>
</dbReference>